<dbReference type="Pfam" id="PF04397">
    <property type="entry name" value="LytTR"/>
    <property type="match status" value="1"/>
</dbReference>
<dbReference type="GO" id="GO:0000156">
    <property type="term" value="F:phosphorelay response regulator activity"/>
    <property type="evidence" value="ECO:0007669"/>
    <property type="project" value="InterPro"/>
</dbReference>
<dbReference type="PANTHER" id="PTHR37299:SF1">
    <property type="entry name" value="STAGE 0 SPORULATION PROTEIN A HOMOLOG"/>
    <property type="match status" value="1"/>
</dbReference>
<feature type="modified residue" description="4-aspartylphosphate" evidence="1">
    <location>
        <position position="52"/>
    </location>
</feature>
<proteinExistence type="predicted"/>
<evidence type="ECO:0000259" key="2">
    <source>
        <dbReference type="PROSITE" id="PS50110"/>
    </source>
</evidence>
<dbReference type="KEGG" id="alp:LPB137_01480"/>
<gene>
    <name evidence="4" type="ORF">LPB137_01480</name>
</gene>
<reference evidence="4 5" key="1">
    <citation type="submission" date="2017-01" db="EMBL/GenBank/DDBJ databases">
        <title>Genome sequencing of Arcobacter sp. LPB0137.</title>
        <authorList>
            <person name="Lee G.-W."/>
            <person name="Yi H."/>
        </authorList>
    </citation>
    <scope>NUCLEOTIDE SEQUENCE [LARGE SCALE GENOMIC DNA]</scope>
    <source>
        <strain evidence="4 5">LPB0137</strain>
    </source>
</reference>
<feature type="domain" description="HTH LytTR-type" evidence="3">
    <location>
        <begin position="135"/>
        <end position="240"/>
    </location>
</feature>
<dbReference type="AlphaFoldDB" id="A0A1P8KJ69"/>
<keyword evidence="1" id="KW-0597">Phosphoprotein</keyword>
<dbReference type="PANTHER" id="PTHR37299">
    <property type="entry name" value="TRANSCRIPTIONAL REGULATOR-RELATED"/>
    <property type="match status" value="1"/>
</dbReference>
<evidence type="ECO:0000259" key="3">
    <source>
        <dbReference type="PROSITE" id="PS50930"/>
    </source>
</evidence>
<dbReference type="GO" id="GO:0003677">
    <property type="term" value="F:DNA binding"/>
    <property type="evidence" value="ECO:0007669"/>
    <property type="project" value="UniProtKB-KW"/>
</dbReference>
<organism evidence="4 5">
    <name type="scientific">Poseidonibacter parvus</name>
    <dbReference type="NCBI Taxonomy" id="1850254"/>
    <lineage>
        <taxon>Bacteria</taxon>
        <taxon>Pseudomonadati</taxon>
        <taxon>Campylobacterota</taxon>
        <taxon>Epsilonproteobacteria</taxon>
        <taxon>Campylobacterales</taxon>
        <taxon>Arcobacteraceae</taxon>
        <taxon>Poseidonibacter</taxon>
    </lineage>
</organism>
<dbReference type="InterPro" id="IPR007492">
    <property type="entry name" value="LytTR_DNA-bd_dom"/>
</dbReference>
<evidence type="ECO:0000256" key="1">
    <source>
        <dbReference type="PROSITE-ProRule" id="PRU00169"/>
    </source>
</evidence>
<dbReference type="SMART" id="SM00850">
    <property type="entry name" value="LytTR"/>
    <property type="match status" value="1"/>
</dbReference>
<dbReference type="Proteomes" id="UP000186074">
    <property type="component" value="Chromosome"/>
</dbReference>
<keyword evidence="5" id="KW-1185">Reference proteome</keyword>
<dbReference type="STRING" id="1850254.LPB137_01480"/>
<dbReference type="InterPro" id="IPR046947">
    <property type="entry name" value="LytR-like"/>
</dbReference>
<dbReference type="PROSITE" id="PS50110">
    <property type="entry name" value="RESPONSE_REGULATORY"/>
    <property type="match status" value="1"/>
</dbReference>
<dbReference type="Gene3D" id="2.40.50.1020">
    <property type="entry name" value="LytTr DNA-binding domain"/>
    <property type="match status" value="1"/>
</dbReference>
<dbReference type="InterPro" id="IPR001789">
    <property type="entry name" value="Sig_transdc_resp-reg_receiver"/>
</dbReference>
<name>A0A1P8KJ69_9BACT</name>
<dbReference type="Pfam" id="PF00072">
    <property type="entry name" value="Response_reg"/>
    <property type="match status" value="1"/>
</dbReference>
<evidence type="ECO:0000313" key="4">
    <source>
        <dbReference type="EMBL" id="APW64601.1"/>
    </source>
</evidence>
<sequence>MKVLIVDDEKLALSRLKRILNEEGISNIHECNNPIDAIKIATKSKFDVAFLDISMPTMSGLELANTILEMNPNIFIVFQTAFDEYALEAYKTGGLDYLLKPISNESIKKSLEKIKRFMNTSNNESTSTNEVSKKIVAKRGSKIYMIDIDDIYYIKADLDEVIIRTKDTDAYVRKKMQDMQEVLKGKNFFRVHRSYIVNVDKIKSMKSVEQSKLEISFINIDDIVTSSKDGAKDFREYIEERSL</sequence>
<feature type="domain" description="Response regulatory" evidence="2">
    <location>
        <begin position="2"/>
        <end position="115"/>
    </location>
</feature>
<dbReference type="PROSITE" id="PS50930">
    <property type="entry name" value="HTH_LYTTR"/>
    <property type="match status" value="1"/>
</dbReference>
<evidence type="ECO:0000313" key="5">
    <source>
        <dbReference type="Proteomes" id="UP000186074"/>
    </source>
</evidence>
<dbReference type="InterPro" id="IPR011006">
    <property type="entry name" value="CheY-like_superfamily"/>
</dbReference>
<dbReference type="Gene3D" id="3.40.50.2300">
    <property type="match status" value="1"/>
</dbReference>
<accession>A0A1P8KJ69</accession>
<dbReference type="EMBL" id="CP019070">
    <property type="protein sequence ID" value="APW64601.1"/>
    <property type="molecule type" value="Genomic_DNA"/>
</dbReference>
<keyword evidence="4" id="KW-0238">DNA-binding</keyword>
<dbReference type="SMART" id="SM00448">
    <property type="entry name" value="REC"/>
    <property type="match status" value="1"/>
</dbReference>
<protein>
    <submittedName>
        <fullName evidence="4">DNA-binding response regulator</fullName>
    </submittedName>
</protein>
<dbReference type="SUPFAM" id="SSF52172">
    <property type="entry name" value="CheY-like"/>
    <property type="match status" value="1"/>
</dbReference>
<dbReference type="OrthoDB" id="1490554at2"/>
<dbReference type="RefSeq" id="WP_076083419.1">
    <property type="nucleotide sequence ID" value="NZ_CP019070.1"/>
</dbReference>